<dbReference type="EMBL" id="CAICTM010002985">
    <property type="protein sequence ID" value="CAB9530686.1"/>
    <property type="molecule type" value="Genomic_DNA"/>
</dbReference>
<dbReference type="Proteomes" id="UP001153069">
    <property type="component" value="Unassembled WGS sequence"/>
</dbReference>
<protein>
    <submittedName>
        <fullName evidence="1">Uncharacterized protein</fullName>
    </submittedName>
</protein>
<evidence type="ECO:0000313" key="1">
    <source>
        <dbReference type="EMBL" id="CAB9530686.1"/>
    </source>
</evidence>
<keyword evidence="2" id="KW-1185">Reference proteome</keyword>
<dbReference type="AlphaFoldDB" id="A0A9N8F3J4"/>
<reference evidence="1" key="1">
    <citation type="submission" date="2020-06" db="EMBL/GenBank/DDBJ databases">
        <authorList>
            <consortium name="Plant Systems Biology data submission"/>
        </authorList>
    </citation>
    <scope>NUCLEOTIDE SEQUENCE</scope>
    <source>
        <strain evidence="1">D6</strain>
    </source>
</reference>
<proteinExistence type="predicted"/>
<name>A0A9N8F3J4_9STRA</name>
<gene>
    <name evidence="1" type="ORF">SEMRO_2987_G341700.1</name>
</gene>
<evidence type="ECO:0000313" key="2">
    <source>
        <dbReference type="Proteomes" id="UP001153069"/>
    </source>
</evidence>
<sequence>MEPWDLVEIHGLVTATQLNGKFAFIRSYEKEEKRYQVEIKPDQPPVLIKRRNVKLVRQITQQVVRMNVDQGGTLKGGEDDWDTLLSFEWIDASEPSIDVDLDHTMEDFAWKPSSNCKEVSRKDLEQSRDKNLLRNLWSRYPIGTSMAKTKALTLRKVANHSIQFTREWKRQKVMLTYTTRY</sequence>
<accession>A0A9N8F3J4</accession>
<organism evidence="1 2">
    <name type="scientific">Seminavis robusta</name>
    <dbReference type="NCBI Taxonomy" id="568900"/>
    <lineage>
        <taxon>Eukaryota</taxon>
        <taxon>Sar</taxon>
        <taxon>Stramenopiles</taxon>
        <taxon>Ochrophyta</taxon>
        <taxon>Bacillariophyta</taxon>
        <taxon>Bacillariophyceae</taxon>
        <taxon>Bacillariophycidae</taxon>
        <taxon>Naviculales</taxon>
        <taxon>Naviculaceae</taxon>
        <taxon>Seminavis</taxon>
    </lineage>
</organism>
<comment type="caution">
    <text evidence="1">The sequence shown here is derived from an EMBL/GenBank/DDBJ whole genome shotgun (WGS) entry which is preliminary data.</text>
</comment>